<comment type="caution">
    <text evidence="2">The sequence shown here is derived from an EMBL/GenBank/DDBJ whole genome shotgun (WGS) entry which is preliminary data.</text>
</comment>
<dbReference type="Proteomes" id="UP001219525">
    <property type="component" value="Unassembled WGS sequence"/>
</dbReference>
<proteinExistence type="predicted"/>
<accession>A0AAD6VEV9</accession>
<keyword evidence="3" id="KW-1185">Reference proteome</keyword>
<evidence type="ECO:0000256" key="1">
    <source>
        <dbReference type="SAM" id="MobiDB-lite"/>
    </source>
</evidence>
<dbReference type="EMBL" id="JARJCW010000027">
    <property type="protein sequence ID" value="KAJ7210900.1"/>
    <property type="molecule type" value="Genomic_DNA"/>
</dbReference>
<feature type="region of interest" description="Disordered" evidence="1">
    <location>
        <begin position="76"/>
        <end position="119"/>
    </location>
</feature>
<dbReference type="AlphaFoldDB" id="A0AAD6VEV9"/>
<sequence>MAPFLHSNPSVAVLNLVISLSVIQFSNTPQTTRTCPLPSPLLSPSSNMLFALKALLLAGLVAHSALAAPTVRFTKRHSESPTQATQPFPVNARALLPGDGRPLRARAQPDGNGTTVSRTVPSYQPALMITGAPQPADEVASAKALVDSGGALGDPALNGVLPARPLPPPGGGGGSGSGDLLDSLLSGLGILGVLGKSGGGEGGGLL</sequence>
<evidence type="ECO:0000313" key="3">
    <source>
        <dbReference type="Proteomes" id="UP001219525"/>
    </source>
</evidence>
<reference evidence="2" key="1">
    <citation type="submission" date="2023-03" db="EMBL/GenBank/DDBJ databases">
        <title>Massive genome expansion in bonnet fungi (Mycena s.s.) driven by repeated elements and novel gene families across ecological guilds.</title>
        <authorList>
            <consortium name="Lawrence Berkeley National Laboratory"/>
            <person name="Harder C.B."/>
            <person name="Miyauchi S."/>
            <person name="Viragh M."/>
            <person name="Kuo A."/>
            <person name="Thoen E."/>
            <person name="Andreopoulos B."/>
            <person name="Lu D."/>
            <person name="Skrede I."/>
            <person name="Drula E."/>
            <person name="Henrissat B."/>
            <person name="Morin E."/>
            <person name="Kohler A."/>
            <person name="Barry K."/>
            <person name="LaButti K."/>
            <person name="Morin E."/>
            <person name="Salamov A."/>
            <person name="Lipzen A."/>
            <person name="Mereny Z."/>
            <person name="Hegedus B."/>
            <person name="Baldrian P."/>
            <person name="Stursova M."/>
            <person name="Weitz H."/>
            <person name="Taylor A."/>
            <person name="Grigoriev I.V."/>
            <person name="Nagy L.G."/>
            <person name="Martin F."/>
            <person name="Kauserud H."/>
        </authorList>
    </citation>
    <scope>NUCLEOTIDE SEQUENCE</scope>
    <source>
        <strain evidence="2">9144</strain>
    </source>
</reference>
<gene>
    <name evidence="2" type="ORF">GGX14DRAFT_565489</name>
</gene>
<evidence type="ECO:0000313" key="2">
    <source>
        <dbReference type="EMBL" id="KAJ7210900.1"/>
    </source>
</evidence>
<organism evidence="2 3">
    <name type="scientific">Mycena pura</name>
    <dbReference type="NCBI Taxonomy" id="153505"/>
    <lineage>
        <taxon>Eukaryota</taxon>
        <taxon>Fungi</taxon>
        <taxon>Dikarya</taxon>
        <taxon>Basidiomycota</taxon>
        <taxon>Agaricomycotina</taxon>
        <taxon>Agaricomycetes</taxon>
        <taxon>Agaricomycetidae</taxon>
        <taxon>Agaricales</taxon>
        <taxon>Marasmiineae</taxon>
        <taxon>Mycenaceae</taxon>
        <taxon>Mycena</taxon>
    </lineage>
</organism>
<name>A0AAD6VEV9_9AGAR</name>
<protein>
    <submittedName>
        <fullName evidence="2">Uncharacterized protein</fullName>
    </submittedName>
</protein>